<dbReference type="GO" id="GO:0006895">
    <property type="term" value="P:Golgi to endosome transport"/>
    <property type="evidence" value="ECO:0007669"/>
    <property type="project" value="TreeGrafter"/>
</dbReference>
<dbReference type="Pfam" id="PF09801">
    <property type="entry name" value="SYS1"/>
    <property type="match status" value="2"/>
</dbReference>
<feature type="transmembrane region" description="Helical" evidence="9">
    <location>
        <begin position="72"/>
        <end position="91"/>
    </location>
</feature>
<proteinExistence type="inferred from homology"/>
<comment type="caution">
    <text evidence="10">The sequence shown here is derived from an EMBL/GenBank/DDBJ whole genome shotgun (WGS) entry which is preliminary data.</text>
</comment>
<dbReference type="Proteomes" id="UP000653454">
    <property type="component" value="Unassembled WGS sequence"/>
</dbReference>
<dbReference type="EMBL" id="CAJHNJ030000044">
    <property type="protein sequence ID" value="CAG9131159.1"/>
    <property type="molecule type" value="Genomic_DNA"/>
</dbReference>
<dbReference type="AlphaFoldDB" id="A0A8S4FX68"/>
<evidence type="ECO:0000256" key="1">
    <source>
        <dbReference type="ARBA" id="ARBA00004653"/>
    </source>
</evidence>
<comment type="similarity">
    <text evidence="2">Belongs to the SYS1 family.</text>
</comment>
<keyword evidence="7" id="KW-0333">Golgi apparatus</keyword>
<feature type="transmembrane region" description="Helical" evidence="9">
    <location>
        <begin position="98"/>
        <end position="117"/>
    </location>
</feature>
<dbReference type="GO" id="GO:0005802">
    <property type="term" value="C:trans-Golgi network"/>
    <property type="evidence" value="ECO:0007669"/>
    <property type="project" value="TreeGrafter"/>
</dbReference>
<dbReference type="GO" id="GO:0000139">
    <property type="term" value="C:Golgi membrane"/>
    <property type="evidence" value="ECO:0007669"/>
    <property type="project" value="UniProtKB-SubCell"/>
</dbReference>
<organism evidence="10 11">
    <name type="scientific">Plutella xylostella</name>
    <name type="common">Diamondback moth</name>
    <name type="synonym">Plutella maculipennis</name>
    <dbReference type="NCBI Taxonomy" id="51655"/>
    <lineage>
        <taxon>Eukaryota</taxon>
        <taxon>Metazoa</taxon>
        <taxon>Ecdysozoa</taxon>
        <taxon>Arthropoda</taxon>
        <taxon>Hexapoda</taxon>
        <taxon>Insecta</taxon>
        <taxon>Pterygota</taxon>
        <taxon>Neoptera</taxon>
        <taxon>Endopterygota</taxon>
        <taxon>Lepidoptera</taxon>
        <taxon>Glossata</taxon>
        <taxon>Ditrysia</taxon>
        <taxon>Yponomeutoidea</taxon>
        <taxon>Plutellidae</taxon>
        <taxon>Plutella</taxon>
    </lineage>
</organism>
<dbReference type="GO" id="GO:0034067">
    <property type="term" value="P:protein localization to Golgi apparatus"/>
    <property type="evidence" value="ECO:0007669"/>
    <property type="project" value="TreeGrafter"/>
</dbReference>
<feature type="transmembrane region" description="Helical" evidence="9">
    <location>
        <begin position="20"/>
        <end position="43"/>
    </location>
</feature>
<keyword evidence="11" id="KW-1185">Reference proteome</keyword>
<keyword evidence="8 9" id="KW-0472">Membrane</keyword>
<dbReference type="PANTHER" id="PTHR12952">
    <property type="entry name" value="SYS1"/>
    <property type="match status" value="1"/>
</dbReference>
<dbReference type="GO" id="GO:0043001">
    <property type="term" value="P:Golgi to plasma membrane protein transport"/>
    <property type="evidence" value="ECO:0007669"/>
    <property type="project" value="TreeGrafter"/>
</dbReference>
<accession>A0A8S4FX68</accession>
<keyword evidence="6 9" id="KW-1133">Transmembrane helix</keyword>
<evidence type="ECO:0000256" key="5">
    <source>
        <dbReference type="ARBA" id="ARBA00022927"/>
    </source>
</evidence>
<keyword evidence="3" id="KW-0813">Transport</keyword>
<protein>
    <submittedName>
        <fullName evidence="10">(diamondback moth) hypothetical protein</fullName>
    </submittedName>
</protein>
<evidence type="ECO:0000256" key="4">
    <source>
        <dbReference type="ARBA" id="ARBA00022692"/>
    </source>
</evidence>
<feature type="transmembrane region" description="Helical" evidence="9">
    <location>
        <begin position="268"/>
        <end position="287"/>
    </location>
</feature>
<evidence type="ECO:0000256" key="2">
    <source>
        <dbReference type="ARBA" id="ARBA00008160"/>
    </source>
</evidence>
<evidence type="ECO:0000256" key="8">
    <source>
        <dbReference type="ARBA" id="ARBA00023136"/>
    </source>
</evidence>
<dbReference type="PANTHER" id="PTHR12952:SF0">
    <property type="entry name" value="PROTEIN SYS1 HOMOLOG"/>
    <property type="match status" value="1"/>
</dbReference>
<dbReference type="InterPro" id="IPR019185">
    <property type="entry name" value="Integral_membrane_SYS1-rel"/>
</dbReference>
<evidence type="ECO:0000256" key="7">
    <source>
        <dbReference type="ARBA" id="ARBA00023034"/>
    </source>
</evidence>
<sequence>MSKMKKLTGSFRYTQWDPCLITCQIVSMQSVCYLSLCVLVAIMEDLTSSTRTLDHIFEYHEIHVRDGEGRSVISAFVLNAIIAAVALWFIVGRTKLCLDFSCTYYGIHLIACWMYNGSFPTTFSWWMLNVACAAITCVSGEFLCKPWDRHGGDQMRIGKANFCSAECLVEVSGTGQGRLTHISATSPACLIFRELPMSKMKKLTGSFRYTQWDPCLITCQIVSMQSVCYLSLCVLVAIMEDLTSSTRTLDHIFEYHEIHVRDGEGRSVISAFVLNAIIAAVALWFIVGRTKLCLDFSCTYYGIHLIACWMYNGSFPTTFSWWTLNVACAAITCVSGEFLCLRTELQAIPLSNIGAKVDL</sequence>
<evidence type="ECO:0000313" key="11">
    <source>
        <dbReference type="Proteomes" id="UP000653454"/>
    </source>
</evidence>
<evidence type="ECO:0000256" key="6">
    <source>
        <dbReference type="ARBA" id="ARBA00022989"/>
    </source>
</evidence>
<evidence type="ECO:0000256" key="9">
    <source>
        <dbReference type="SAM" id="Phobius"/>
    </source>
</evidence>
<name>A0A8S4FX68_PLUXY</name>
<feature type="transmembrane region" description="Helical" evidence="9">
    <location>
        <begin position="215"/>
        <end position="239"/>
    </location>
</feature>
<evidence type="ECO:0000256" key="3">
    <source>
        <dbReference type="ARBA" id="ARBA00022448"/>
    </source>
</evidence>
<keyword evidence="4 9" id="KW-0812">Transmembrane</keyword>
<comment type="subcellular location">
    <subcellularLocation>
        <location evidence="1">Golgi apparatus membrane</location>
        <topology evidence="1">Multi-pass membrane protein</topology>
    </subcellularLocation>
</comment>
<evidence type="ECO:0000313" key="10">
    <source>
        <dbReference type="EMBL" id="CAG9131159.1"/>
    </source>
</evidence>
<dbReference type="GO" id="GO:0005829">
    <property type="term" value="C:cytosol"/>
    <property type="evidence" value="ECO:0007669"/>
    <property type="project" value="GOC"/>
</dbReference>
<feature type="transmembrane region" description="Helical" evidence="9">
    <location>
        <begin position="319"/>
        <end position="341"/>
    </location>
</feature>
<keyword evidence="5" id="KW-0653">Protein transport</keyword>
<reference evidence="10" key="1">
    <citation type="submission" date="2020-11" db="EMBL/GenBank/DDBJ databases">
        <authorList>
            <person name="Whiteford S."/>
        </authorList>
    </citation>
    <scope>NUCLEOTIDE SEQUENCE</scope>
</reference>
<gene>
    <name evidence="10" type="ORF">PLXY2_LOCUS10200</name>
</gene>